<organism evidence="1 2">
    <name type="scientific">Desulforapulum autotrophicum (strain ATCC 43914 / DSM 3382 / VKM B-1955 / HRM2)</name>
    <name type="common">Desulfobacterium autotrophicum</name>
    <dbReference type="NCBI Taxonomy" id="177437"/>
    <lineage>
        <taxon>Bacteria</taxon>
        <taxon>Pseudomonadati</taxon>
        <taxon>Thermodesulfobacteriota</taxon>
        <taxon>Desulfobacteria</taxon>
        <taxon>Desulfobacterales</taxon>
        <taxon>Desulfobacteraceae</taxon>
        <taxon>Desulforapulum</taxon>
    </lineage>
</organism>
<dbReference type="HOGENOM" id="CLU_3215270_0_0_7"/>
<evidence type="ECO:0000313" key="2">
    <source>
        <dbReference type="Proteomes" id="UP000000442"/>
    </source>
</evidence>
<dbReference type="AlphaFoldDB" id="C0QBD7"/>
<dbReference type="Proteomes" id="UP000000442">
    <property type="component" value="Chromosome"/>
</dbReference>
<dbReference type="EMBL" id="CP001087">
    <property type="protein sequence ID" value="ACN16939.1"/>
    <property type="molecule type" value="Genomic_DNA"/>
</dbReference>
<protein>
    <submittedName>
        <fullName evidence="1">Uncharacterized protein</fullName>
    </submittedName>
</protein>
<name>C0QBD7_DESAH</name>
<accession>C0QBD7</accession>
<dbReference type="KEGG" id="dat:HRM2_38810"/>
<evidence type="ECO:0000313" key="1">
    <source>
        <dbReference type="EMBL" id="ACN16939.1"/>
    </source>
</evidence>
<reference evidence="1 2" key="1">
    <citation type="journal article" date="2009" name="Environ. Microbiol.">
        <title>Genome sequence of Desulfobacterium autotrophicum HRM2, a marine sulfate reducer oxidizing organic carbon completely to carbon dioxide.</title>
        <authorList>
            <person name="Strittmatter A.W."/>
            <person name="Liesegang H."/>
            <person name="Rabus R."/>
            <person name="Decker I."/>
            <person name="Amann J."/>
            <person name="Andres S."/>
            <person name="Henne A."/>
            <person name="Fricke W.F."/>
            <person name="Martinez-Arias R."/>
            <person name="Bartels D."/>
            <person name="Goesmann A."/>
            <person name="Krause L."/>
            <person name="Puehler A."/>
            <person name="Klenk H.P."/>
            <person name="Richter M."/>
            <person name="Schuler M."/>
            <person name="Gloeckner F.O."/>
            <person name="Meyerdierks A."/>
            <person name="Gottschalk G."/>
            <person name="Amann R."/>
        </authorList>
    </citation>
    <scope>NUCLEOTIDE SEQUENCE [LARGE SCALE GENOMIC DNA]</scope>
    <source>
        <strain evidence="2">ATCC 43914 / DSM 3382 / HRM2</strain>
    </source>
</reference>
<proteinExistence type="predicted"/>
<keyword evidence="2" id="KW-1185">Reference proteome</keyword>
<sequence length="44" mass="5322">MLALTSKIKSRYFSFVIFDITKQNRTEEAFRANEKRYQSLPVFF</sequence>
<gene>
    <name evidence="1" type="ordered locus">HRM2_38810</name>
</gene>